<keyword evidence="1" id="KW-1133">Transmembrane helix</keyword>
<dbReference type="RefSeq" id="XP_001799974.1">
    <property type="nucleotide sequence ID" value="XM_001799922.1"/>
</dbReference>
<dbReference type="GeneID" id="5976879"/>
<gene>
    <name evidence="2" type="ORF">SNOG_09687</name>
</gene>
<feature type="transmembrane region" description="Helical" evidence="1">
    <location>
        <begin position="95"/>
        <end position="114"/>
    </location>
</feature>
<name>Q0UEX7_PHANO</name>
<dbReference type="AlphaFoldDB" id="Q0UEX7"/>
<dbReference type="EMBL" id="CH445339">
    <property type="protein sequence ID" value="EAT82952.1"/>
    <property type="molecule type" value="Genomic_DNA"/>
</dbReference>
<keyword evidence="1" id="KW-0472">Membrane</keyword>
<feature type="transmembrane region" description="Helical" evidence="1">
    <location>
        <begin position="135"/>
        <end position="162"/>
    </location>
</feature>
<dbReference type="KEGG" id="pno:SNOG_09687"/>
<dbReference type="HOGENOM" id="CLU_082501_0_0_1"/>
<proteinExistence type="predicted"/>
<evidence type="ECO:0000256" key="1">
    <source>
        <dbReference type="SAM" id="Phobius"/>
    </source>
</evidence>
<evidence type="ECO:0000313" key="2">
    <source>
        <dbReference type="EMBL" id="EAT82952.1"/>
    </source>
</evidence>
<evidence type="ECO:0000313" key="3">
    <source>
        <dbReference type="Proteomes" id="UP000001055"/>
    </source>
</evidence>
<dbReference type="InParanoid" id="Q0UEX7"/>
<sequence length="263" mass="29447">MGTTQHLQCTTAASSAQNAYINSASSLFWPVLISNFFLSALSIANLGIISSMVAFLLDQKHNVQRYEITSPGLPFFLNVEPAHLWVDQGHTSNGVAGYGFFLGLFGMFVAWRVRRATTRLADIRRSDLTQNQQPSKLLIALVILQFLAVLFTLSALIFVFIVTNQTKGQSIRIPIAANAQGQNYPEYKWTPETWFKAVLDLPLADKYMRDEIDSKITNMVTWRWMLVPILAADVIAFGVTTLAWLRQRKGMTARPDSANTVDK</sequence>
<organism evidence="2 3">
    <name type="scientific">Phaeosphaeria nodorum (strain SN15 / ATCC MYA-4574 / FGSC 10173)</name>
    <name type="common">Glume blotch fungus</name>
    <name type="synonym">Parastagonospora nodorum</name>
    <dbReference type="NCBI Taxonomy" id="321614"/>
    <lineage>
        <taxon>Eukaryota</taxon>
        <taxon>Fungi</taxon>
        <taxon>Dikarya</taxon>
        <taxon>Ascomycota</taxon>
        <taxon>Pezizomycotina</taxon>
        <taxon>Dothideomycetes</taxon>
        <taxon>Pleosporomycetidae</taxon>
        <taxon>Pleosporales</taxon>
        <taxon>Pleosporineae</taxon>
        <taxon>Phaeosphaeriaceae</taxon>
        <taxon>Parastagonospora</taxon>
    </lineage>
</organism>
<dbReference type="OMA" id="ISSMVGW"/>
<keyword evidence="1" id="KW-0812">Transmembrane</keyword>
<accession>Q0UEX7</accession>
<dbReference type="Proteomes" id="UP000001055">
    <property type="component" value="Unassembled WGS sequence"/>
</dbReference>
<feature type="transmembrane region" description="Helical" evidence="1">
    <location>
        <begin position="224"/>
        <end position="245"/>
    </location>
</feature>
<protein>
    <submittedName>
        <fullName evidence="2">Uncharacterized protein</fullName>
    </submittedName>
</protein>
<dbReference type="VEuPathDB" id="FungiDB:JI435_096870"/>
<reference evidence="3" key="1">
    <citation type="journal article" date="2007" name="Plant Cell">
        <title>Dothideomycete-plant interactions illuminated by genome sequencing and EST analysis of the wheat pathogen Stagonospora nodorum.</title>
        <authorList>
            <person name="Hane J.K."/>
            <person name="Lowe R.G."/>
            <person name="Solomon P.S."/>
            <person name="Tan K.C."/>
            <person name="Schoch C.L."/>
            <person name="Spatafora J.W."/>
            <person name="Crous P.W."/>
            <person name="Kodira C."/>
            <person name="Birren B.W."/>
            <person name="Galagan J.E."/>
            <person name="Torriani S.F."/>
            <person name="McDonald B.A."/>
            <person name="Oliver R.P."/>
        </authorList>
    </citation>
    <scope>NUCLEOTIDE SEQUENCE [LARGE SCALE GENOMIC DNA]</scope>
    <source>
        <strain evidence="3">SN15 / ATCC MYA-4574 / FGSC 10173</strain>
    </source>
</reference>
<feature type="transmembrane region" description="Helical" evidence="1">
    <location>
        <begin position="36"/>
        <end position="57"/>
    </location>
</feature>
<dbReference type="eggNOG" id="ENOG502STMW">
    <property type="taxonomic scope" value="Eukaryota"/>
</dbReference>